<evidence type="ECO:0000313" key="2">
    <source>
        <dbReference type="Proteomes" id="UP000031668"/>
    </source>
</evidence>
<dbReference type="AlphaFoldDB" id="A0A0C2ND71"/>
<keyword evidence="2" id="KW-1185">Reference proteome</keyword>
<protein>
    <submittedName>
        <fullName evidence="1">Uncharacterized protein</fullName>
    </submittedName>
</protein>
<reference evidence="1 2" key="1">
    <citation type="journal article" date="2014" name="Genome Biol. Evol.">
        <title>The genome of the myxosporean Thelohanellus kitauei shows adaptations to nutrient acquisition within its fish host.</title>
        <authorList>
            <person name="Yang Y."/>
            <person name="Xiong J."/>
            <person name="Zhou Z."/>
            <person name="Huo F."/>
            <person name="Miao W."/>
            <person name="Ran C."/>
            <person name="Liu Y."/>
            <person name="Zhang J."/>
            <person name="Feng J."/>
            <person name="Wang M."/>
            <person name="Wang M."/>
            <person name="Wang L."/>
            <person name="Yao B."/>
        </authorList>
    </citation>
    <scope>NUCLEOTIDE SEQUENCE [LARGE SCALE GENOMIC DNA]</scope>
    <source>
        <strain evidence="1">Wuqing</strain>
    </source>
</reference>
<name>A0A0C2ND71_THEKT</name>
<sequence>MAYRGAKCRAVDQCIVPTSQGRVKDNSEFVSVRPLLASNLLTFHLGSLGHSSIVYQVGRMRKHVLAGYRGPDGFVPDLLSKTSDSQINLQSSVTHDNLYKKGIADLKYCVHFCRKVVLNAKRPNYSKIIMQNSAA</sequence>
<comment type="caution">
    <text evidence="1">The sequence shown here is derived from an EMBL/GenBank/DDBJ whole genome shotgun (WGS) entry which is preliminary data.</text>
</comment>
<evidence type="ECO:0000313" key="1">
    <source>
        <dbReference type="EMBL" id="KII74245.1"/>
    </source>
</evidence>
<organism evidence="1 2">
    <name type="scientific">Thelohanellus kitauei</name>
    <name type="common">Myxosporean</name>
    <dbReference type="NCBI Taxonomy" id="669202"/>
    <lineage>
        <taxon>Eukaryota</taxon>
        <taxon>Metazoa</taxon>
        <taxon>Cnidaria</taxon>
        <taxon>Myxozoa</taxon>
        <taxon>Myxosporea</taxon>
        <taxon>Bivalvulida</taxon>
        <taxon>Platysporina</taxon>
        <taxon>Myxobolidae</taxon>
        <taxon>Thelohanellus</taxon>
    </lineage>
</organism>
<proteinExistence type="predicted"/>
<dbReference type="Proteomes" id="UP000031668">
    <property type="component" value="Unassembled WGS sequence"/>
</dbReference>
<gene>
    <name evidence="1" type="ORF">RF11_07178</name>
</gene>
<dbReference type="EMBL" id="JWZT01000486">
    <property type="protein sequence ID" value="KII74245.1"/>
    <property type="molecule type" value="Genomic_DNA"/>
</dbReference>
<accession>A0A0C2ND71</accession>